<dbReference type="AlphaFoldDB" id="A0A915Q4T9"/>
<organism evidence="1 2">
    <name type="scientific">Setaria digitata</name>
    <dbReference type="NCBI Taxonomy" id="48799"/>
    <lineage>
        <taxon>Eukaryota</taxon>
        <taxon>Metazoa</taxon>
        <taxon>Ecdysozoa</taxon>
        <taxon>Nematoda</taxon>
        <taxon>Chromadorea</taxon>
        <taxon>Rhabditida</taxon>
        <taxon>Spirurina</taxon>
        <taxon>Spiruromorpha</taxon>
        <taxon>Filarioidea</taxon>
        <taxon>Setariidae</taxon>
        <taxon>Setaria</taxon>
    </lineage>
</organism>
<dbReference type="PANTHER" id="PTHR10151:SF120">
    <property type="entry name" value="BIS(5'-ADENOSYL)-TRIPHOSPHATASE"/>
    <property type="match status" value="1"/>
</dbReference>
<dbReference type="PANTHER" id="PTHR10151">
    <property type="entry name" value="ECTONUCLEOTIDE PYROPHOSPHATASE/PHOSPHODIESTERASE"/>
    <property type="match status" value="1"/>
</dbReference>
<dbReference type="WBParaSite" id="sdigi.contig75.g3709.t1">
    <property type="protein sequence ID" value="sdigi.contig75.g3709.t1"/>
    <property type="gene ID" value="sdigi.contig75.g3709"/>
</dbReference>
<dbReference type="SUPFAM" id="SSF53649">
    <property type="entry name" value="Alkaline phosphatase-like"/>
    <property type="match status" value="1"/>
</dbReference>
<keyword evidence="1" id="KW-1185">Reference proteome</keyword>
<dbReference type="InterPro" id="IPR002591">
    <property type="entry name" value="Phosphodiest/P_Trfase"/>
</dbReference>
<reference evidence="2" key="1">
    <citation type="submission" date="2022-11" db="UniProtKB">
        <authorList>
            <consortium name="WormBaseParasite"/>
        </authorList>
    </citation>
    <scope>IDENTIFICATION</scope>
</reference>
<dbReference type="GO" id="GO:0016787">
    <property type="term" value="F:hydrolase activity"/>
    <property type="evidence" value="ECO:0007669"/>
    <property type="project" value="UniProtKB-ARBA"/>
</dbReference>
<protein>
    <submittedName>
        <fullName evidence="2">Uncharacterized protein</fullName>
    </submittedName>
</protein>
<name>A0A915Q4T9_9BILA</name>
<dbReference type="Gene3D" id="3.40.720.10">
    <property type="entry name" value="Alkaline Phosphatase, subunit A"/>
    <property type="match status" value="1"/>
</dbReference>
<accession>A0A915Q4T9</accession>
<dbReference type="Proteomes" id="UP000887581">
    <property type="component" value="Unplaced"/>
</dbReference>
<dbReference type="InterPro" id="IPR017850">
    <property type="entry name" value="Alkaline_phosphatase_core_sf"/>
</dbReference>
<evidence type="ECO:0000313" key="2">
    <source>
        <dbReference type="WBParaSite" id="sdigi.contig75.g3709.t1"/>
    </source>
</evidence>
<evidence type="ECO:0000313" key="1">
    <source>
        <dbReference type="Proteomes" id="UP000887581"/>
    </source>
</evidence>
<dbReference type="Pfam" id="PF01663">
    <property type="entry name" value="Phosphodiest"/>
    <property type="match status" value="1"/>
</dbReference>
<sequence length="159" mass="18211">MIYVKNAEQKHMIYEALKKAVKDGKYGIKIYYKDEVPKEYGYSNNANIGDILLEPEPGYNVRVQCSHDDKEVSKPFHSSCHGMDPNHWTMKSILLMKGPMFKQNYQVYKTANNIDLYPLMCYILGVVPAPNNGTLQHMLEVLKISRISNSVPAKEIEVI</sequence>
<proteinExistence type="predicted"/>